<keyword evidence="4" id="KW-1003">Cell membrane</keyword>
<feature type="transmembrane region" description="Helical" evidence="10">
    <location>
        <begin position="349"/>
        <end position="368"/>
    </location>
</feature>
<evidence type="ECO:0000313" key="12">
    <source>
        <dbReference type="EMBL" id="GAA2710781.1"/>
    </source>
</evidence>
<feature type="transmembrane region" description="Helical" evidence="10">
    <location>
        <begin position="31"/>
        <end position="49"/>
    </location>
</feature>
<gene>
    <name evidence="12" type="ORF">GCM10010315_11320</name>
</gene>
<feature type="compositionally biased region" description="Basic residues" evidence="9">
    <location>
        <begin position="1"/>
        <end position="10"/>
    </location>
</feature>
<evidence type="ECO:0000256" key="2">
    <source>
        <dbReference type="ARBA" id="ARBA00008537"/>
    </source>
</evidence>
<dbReference type="PANTHER" id="PTHR42718:SF9">
    <property type="entry name" value="MAJOR FACILITATOR SUPERFAMILY MULTIDRUG TRANSPORTER MFSC"/>
    <property type="match status" value="1"/>
</dbReference>
<dbReference type="SUPFAM" id="SSF103473">
    <property type="entry name" value="MFS general substrate transporter"/>
    <property type="match status" value="1"/>
</dbReference>
<comment type="subcellular location">
    <subcellularLocation>
        <location evidence="1">Cell membrane</location>
        <topology evidence="1">Multi-pass membrane protein</topology>
    </subcellularLocation>
</comment>
<feature type="transmembrane region" description="Helical" evidence="10">
    <location>
        <begin position="187"/>
        <end position="206"/>
    </location>
</feature>
<keyword evidence="8" id="KW-0046">Antibiotic resistance</keyword>
<dbReference type="PROSITE" id="PS50850">
    <property type="entry name" value="MFS"/>
    <property type="match status" value="1"/>
</dbReference>
<comment type="caution">
    <text evidence="12">The sequence shown here is derived from an EMBL/GenBank/DDBJ whole genome shotgun (WGS) entry which is preliminary data.</text>
</comment>
<evidence type="ECO:0000256" key="1">
    <source>
        <dbReference type="ARBA" id="ARBA00004651"/>
    </source>
</evidence>
<keyword evidence="5 10" id="KW-0812">Transmembrane</keyword>
<sequence length="529" mass="53156">MTGAHARPRGTPRPEVAVPGPRRTRTRQRRALAVVAGAVFMAMLDNLALNNALPHIGAEMGLGISGLQWVVAGYTLVFAAFLLSGSVLGDRFGQRRVFLAGVLAFCAGSAAGALAPGWAWLLAGRLVQGAGAAALMPAGMGLLRHAFPDGTRRTRAMGVRGGAGGLGVALGPTIGGPLVDALGWRSVLWINLPVGAAMVLLGLRALPRVPPAPTRWDPAGQVLAVVGLGSLVYGLVQAPVDGWTAPGVLAALATAAVALPAFVVTEWRTAAPMLDVWLLRDRVTAAACLALFAASLGLFGGVFFLTLYLQDVLGWSAAGAGAVFLTASGVIVPAAPAAGLLCARRGARLPLLGGLALCAVALAGLSRYGRGAAYAGYGWLLPVLGAGVGLTFVTAVIAAVQRAPAERTAMTSALMDTLRELGGVIGVAVLGVVLAARMRSALVTYATAEGVPQPAARDLAASVLRHGPAASLGQAAAAPGAAGQAPVWAERAFVDGLGPALLCGAGCIAAAALVVAVLLRRDRAPLPGG</sequence>
<dbReference type="Proteomes" id="UP001500886">
    <property type="component" value="Unassembled WGS sequence"/>
</dbReference>
<evidence type="ECO:0000256" key="10">
    <source>
        <dbReference type="SAM" id="Phobius"/>
    </source>
</evidence>
<evidence type="ECO:0000256" key="5">
    <source>
        <dbReference type="ARBA" id="ARBA00022692"/>
    </source>
</evidence>
<feature type="transmembrane region" description="Helical" evidence="10">
    <location>
        <begin position="97"/>
        <end position="120"/>
    </location>
</feature>
<keyword evidence="3" id="KW-0813">Transport</keyword>
<name>A0ABN3TMB1_9ACTN</name>
<dbReference type="Pfam" id="PF07690">
    <property type="entry name" value="MFS_1"/>
    <property type="match status" value="1"/>
</dbReference>
<evidence type="ECO:0000259" key="11">
    <source>
        <dbReference type="PROSITE" id="PS50850"/>
    </source>
</evidence>
<dbReference type="InterPro" id="IPR011701">
    <property type="entry name" value="MFS"/>
</dbReference>
<feature type="transmembrane region" description="Helical" evidence="10">
    <location>
        <begin position="374"/>
        <end position="400"/>
    </location>
</feature>
<protein>
    <submittedName>
        <fullName evidence="12">MFS transporter</fullName>
    </submittedName>
</protein>
<dbReference type="PRINTS" id="PR01036">
    <property type="entry name" value="TCRTETB"/>
</dbReference>
<feature type="transmembrane region" description="Helical" evidence="10">
    <location>
        <begin position="497"/>
        <end position="519"/>
    </location>
</feature>
<evidence type="ECO:0000256" key="3">
    <source>
        <dbReference type="ARBA" id="ARBA00022448"/>
    </source>
</evidence>
<reference evidence="12 13" key="1">
    <citation type="journal article" date="2019" name="Int. J. Syst. Evol. Microbiol.">
        <title>The Global Catalogue of Microorganisms (GCM) 10K type strain sequencing project: providing services to taxonomists for standard genome sequencing and annotation.</title>
        <authorList>
            <consortium name="The Broad Institute Genomics Platform"/>
            <consortium name="The Broad Institute Genome Sequencing Center for Infectious Disease"/>
            <person name="Wu L."/>
            <person name="Ma J."/>
        </authorList>
    </citation>
    <scope>NUCLEOTIDE SEQUENCE [LARGE SCALE GENOMIC DNA]</scope>
    <source>
        <strain evidence="12 13">JCM 4542</strain>
    </source>
</reference>
<feature type="region of interest" description="Disordered" evidence="9">
    <location>
        <begin position="1"/>
        <end position="25"/>
    </location>
</feature>
<feature type="transmembrane region" description="Helical" evidence="10">
    <location>
        <begin position="218"/>
        <end position="236"/>
    </location>
</feature>
<evidence type="ECO:0000256" key="9">
    <source>
        <dbReference type="SAM" id="MobiDB-lite"/>
    </source>
</evidence>
<dbReference type="PANTHER" id="PTHR42718">
    <property type="entry name" value="MAJOR FACILITATOR SUPERFAMILY MULTIDRUG TRANSPORTER MFSC"/>
    <property type="match status" value="1"/>
</dbReference>
<dbReference type="InterPro" id="IPR036259">
    <property type="entry name" value="MFS_trans_sf"/>
</dbReference>
<feature type="transmembrane region" description="Helical" evidence="10">
    <location>
        <begin position="242"/>
        <end position="264"/>
    </location>
</feature>
<keyword evidence="7 10" id="KW-0472">Membrane</keyword>
<comment type="similarity">
    <text evidence="2">Belongs to the major facilitator superfamily. EmrB family.</text>
</comment>
<dbReference type="Gene3D" id="1.20.1720.10">
    <property type="entry name" value="Multidrug resistance protein D"/>
    <property type="match status" value="1"/>
</dbReference>
<dbReference type="RefSeq" id="WP_344433601.1">
    <property type="nucleotide sequence ID" value="NZ_BAAASL010000003.1"/>
</dbReference>
<evidence type="ECO:0000256" key="6">
    <source>
        <dbReference type="ARBA" id="ARBA00022989"/>
    </source>
</evidence>
<evidence type="ECO:0000313" key="13">
    <source>
        <dbReference type="Proteomes" id="UP001500886"/>
    </source>
</evidence>
<dbReference type="EMBL" id="BAAASL010000003">
    <property type="protein sequence ID" value="GAA2710781.1"/>
    <property type="molecule type" value="Genomic_DNA"/>
</dbReference>
<evidence type="ECO:0000256" key="4">
    <source>
        <dbReference type="ARBA" id="ARBA00022475"/>
    </source>
</evidence>
<dbReference type="Gene3D" id="1.20.1250.20">
    <property type="entry name" value="MFS general substrate transporter like domains"/>
    <property type="match status" value="1"/>
</dbReference>
<feature type="transmembrane region" description="Helical" evidence="10">
    <location>
        <begin position="315"/>
        <end position="342"/>
    </location>
</feature>
<keyword evidence="6 10" id="KW-1133">Transmembrane helix</keyword>
<proteinExistence type="inferred from homology"/>
<feature type="transmembrane region" description="Helical" evidence="10">
    <location>
        <begin position="69"/>
        <end position="88"/>
    </location>
</feature>
<feature type="domain" description="Major facilitator superfamily (MFS) profile" evidence="11">
    <location>
        <begin position="31"/>
        <end position="523"/>
    </location>
</feature>
<feature type="transmembrane region" description="Helical" evidence="10">
    <location>
        <begin position="126"/>
        <end position="145"/>
    </location>
</feature>
<evidence type="ECO:0000256" key="7">
    <source>
        <dbReference type="ARBA" id="ARBA00023136"/>
    </source>
</evidence>
<feature type="transmembrane region" description="Helical" evidence="10">
    <location>
        <begin position="285"/>
        <end position="309"/>
    </location>
</feature>
<accession>A0ABN3TMB1</accession>
<organism evidence="12 13">
    <name type="scientific">Streptomyces luteosporeus</name>
    <dbReference type="NCBI Taxonomy" id="173856"/>
    <lineage>
        <taxon>Bacteria</taxon>
        <taxon>Bacillati</taxon>
        <taxon>Actinomycetota</taxon>
        <taxon>Actinomycetes</taxon>
        <taxon>Kitasatosporales</taxon>
        <taxon>Streptomycetaceae</taxon>
        <taxon>Streptomyces</taxon>
    </lineage>
</organism>
<evidence type="ECO:0000256" key="8">
    <source>
        <dbReference type="ARBA" id="ARBA00023251"/>
    </source>
</evidence>
<dbReference type="CDD" id="cd17321">
    <property type="entry name" value="MFS_MMR_MDR_like"/>
    <property type="match status" value="1"/>
</dbReference>
<dbReference type="InterPro" id="IPR004638">
    <property type="entry name" value="EmrB-like"/>
</dbReference>
<feature type="transmembrane region" description="Helical" evidence="10">
    <location>
        <begin position="157"/>
        <end position="175"/>
    </location>
</feature>
<feature type="transmembrane region" description="Helical" evidence="10">
    <location>
        <begin position="421"/>
        <end position="438"/>
    </location>
</feature>
<dbReference type="NCBIfam" id="TIGR00711">
    <property type="entry name" value="efflux_EmrB"/>
    <property type="match status" value="1"/>
</dbReference>
<dbReference type="InterPro" id="IPR020846">
    <property type="entry name" value="MFS_dom"/>
</dbReference>
<keyword evidence="13" id="KW-1185">Reference proteome</keyword>